<keyword evidence="2" id="KW-0812">Transmembrane</keyword>
<protein>
    <submittedName>
        <fullName evidence="4">ABC-type transporter, periplasmic component</fullName>
    </submittedName>
</protein>
<name>A0A401IHT9_APHSA</name>
<feature type="compositionally biased region" description="Pro residues" evidence="1">
    <location>
        <begin position="432"/>
        <end position="441"/>
    </location>
</feature>
<dbReference type="InterPro" id="IPR039342">
    <property type="entry name" value="TGD2-like"/>
</dbReference>
<sequence>MLRMRSFQEGTVGLFALFGLILFGGLVIWLRGGLIGQNTYQIRAEFEAVEGLQIGASVRFRGVAVGKIIALAPSSNGVNAILELSSTNLRIPRDSKIQINRSGLIGEASVDITPSRTLNEQALSINPTSKECPDKNEIICHDDEVVGKVGPQLFDALNRLSDTYTDPEFVGNLNNAAKNVSKAGDRIAKLSDEVTLFSRSARGQIKGVSRTINSIDGAARNASQLMGNVNTVVTENRADINKTISSAANLINNIDSLVSENRGNITNTLNSLERTSDEARQVAIEIGKTVNRVNIGLDKLNIEKVAKDLESLMNDASQTAANLRNFSQSINDPQVILSLQKTLDSARVTFENAQKITSDVEILTGDPVFRDNIRKLVNGLGNLVSYTDRLEQQVYTSQLLESVTDHLEYQIQTQQQLATRQSSNPTPVSPASIPPISPIQPPTLKTFSNKN</sequence>
<dbReference type="AlphaFoldDB" id="A0A401IHT9"/>
<gene>
    <name evidence="4" type="ORF">AsFPU1_2105</name>
</gene>
<evidence type="ECO:0000313" key="4">
    <source>
        <dbReference type="EMBL" id="GBF80701.1"/>
    </source>
</evidence>
<dbReference type="RefSeq" id="WP_124970324.1">
    <property type="nucleotide sequence ID" value="NZ_BDQK01000013.1"/>
</dbReference>
<keyword evidence="5" id="KW-1185">Reference proteome</keyword>
<dbReference type="PANTHER" id="PTHR34675">
    <property type="entry name" value="PROTEIN TRIGALACTOSYLDIACYLGLYCEROL 2, CHLOROPLASTIC"/>
    <property type="match status" value="1"/>
</dbReference>
<accession>A0A401IHT9</accession>
<feature type="domain" description="Mce/MlaD" evidence="3">
    <location>
        <begin position="38"/>
        <end position="114"/>
    </location>
</feature>
<dbReference type="InterPro" id="IPR003399">
    <property type="entry name" value="Mce/MlaD"/>
</dbReference>
<proteinExistence type="predicted"/>
<dbReference type="Proteomes" id="UP000287247">
    <property type="component" value="Unassembled WGS sequence"/>
</dbReference>
<keyword evidence="2" id="KW-0472">Membrane</keyword>
<evidence type="ECO:0000256" key="1">
    <source>
        <dbReference type="SAM" id="MobiDB-lite"/>
    </source>
</evidence>
<feature type="compositionally biased region" description="Low complexity" evidence="1">
    <location>
        <begin position="416"/>
        <end position="431"/>
    </location>
</feature>
<keyword evidence="2" id="KW-1133">Transmembrane helix</keyword>
<evidence type="ECO:0000259" key="3">
    <source>
        <dbReference type="Pfam" id="PF02470"/>
    </source>
</evidence>
<evidence type="ECO:0000256" key="2">
    <source>
        <dbReference type="SAM" id="Phobius"/>
    </source>
</evidence>
<dbReference type="PANTHER" id="PTHR34675:SF1">
    <property type="entry name" value="PROTEIN TRIGALACTOSYLDIACYLGLYCEROL 2, CHLOROPLASTIC"/>
    <property type="match status" value="1"/>
</dbReference>
<dbReference type="EMBL" id="BDQK01000013">
    <property type="protein sequence ID" value="GBF80701.1"/>
    <property type="molecule type" value="Genomic_DNA"/>
</dbReference>
<comment type="caution">
    <text evidence="4">The sequence shown here is derived from an EMBL/GenBank/DDBJ whole genome shotgun (WGS) entry which is preliminary data.</text>
</comment>
<organism evidence="4 5">
    <name type="scientific">Aphanothece sacrum FPU1</name>
    <dbReference type="NCBI Taxonomy" id="1920663"/>
    <lineage>
        <taxon>Bacteria</taxon>
        <taxon>Bacillati</taxon>
        <taxon>Cyanobacteriota</taxon>
        <taxon>Cyanophyceae</taxon>
        <taxon>Oscillatoriophycideae</taxon>
        <taxon>Chroococcales</taxon>
        <taxon>Aphanothecaceae</taxon>
        <taxon>Aphanothece</taxon>
    </lineage>
</organism>
<dbReference type="OrthoDB" id="460587at2"/>
<reference evidence="5" key="1">
    <citation type="submission" date="2017-05" db="EMBL/GenBank/DDBJ databases">
        <title>Physiological properties and genetic analysis related to exopolysaccharide production of fresh-water unicellular cyanobacterium Aphanothece sacrum, Suizenji Nori, that has been cultured as a food source in Japan.</title>
        <authorList>
            <person name="Kanesaki Y."/>
            <person name="Yoshikawa S."/>
            <person name="Ohki K."/>
        </authorList>
    </citation>
    <scope>NUCLEOTIDE SEQUENCE [LARGE SCALE GENOMIC DNA]</scope>
    <source>
        <strain evidence="5">FPU1</strain>
    </source>
</reference>
<dbReference type="Pfam" id="PF02470">
    <property type="entry name" value="MlaD"/>
    <property type="match status" value="1"/>
</dbReference>
<feature type="transmembrane region" description="Helical" evidence="2">
    <location>
        <begin position="12"/>
        <end position="30"/>
    </location>
</feature>
<feature type="region of interest" description="Disordered" evidence="1">
    <location>
        <begin position="416"/>
        <end position="451"/>
    </location>
</feature>
<evidence type="ECO:0000313" key="5">
    <source>
        <dbReference type="Proteomes" id="UP000287247"/>
    </source>
</evidence>